<evidence type="ECO:0000313" key="2">
    <source>
        <dbReference type="EMBL" id="SPJ32694.1"/>
    </source>
</evidence>
<feature type="region of interest" description="Disordered" evidence="1">
    <location>
        <begin position="86"/>
        <end position="120"/>
    </location>
</feature>
<feature type="compositionally biased region" description="Acidic residues" evidence="1">
    <location>
        <begin position="19"/>
        <end position="38"/>
    </location>
</feature>
<gene>
    <name evidence="2" type="ORF">KSP9073_00695</name>
</gene>
<dbReference type="RefSeq" id="WP_108841521.1">
    <property type="nucleotide sequence ID" value="NZ_ONZI01000001.1"/>
</dbReference>
<evidence type="ECO:0000313" key="3">
    <source>
        <dbReference type="Proteomes" id="UP000244934"/>
    </source>
</evidence>
<feature type="compositionally biased region" description="Basic and acidic residues" evidence="1">
    <location>
        <begin position="94"/>
        <end position="106"/>
    </location>
</feature>
<dbReference type="Proteomes" id="UP000244934">
    <property type="component" value="Unassembled WGS sequence"/>
</dbReference>
<protein>
    <submittedName>
        <fullName evidence="2">Uncharacterized protein</fullName>
    </submittedName>
</protein>
<feature type="compositionally biased region" description="Acidic residues" evidence="1">
    <location>
        <begin position="107"/>
        <end position="116"/>
    </location>
</feature>
<organism evidence="2 3">
    <name type="scientific">Kushneria phyllosphaerae</name>
    <dbReference type="NCBI Taxonomy" id="2100822"/>
    <lineage>
        <taxon>Bacteria</taxon>
        <taxon>Pseudomonadati</taxon>
        <taxon>Pseudomonadota</taxon>
        <taxon>Gammaproteobacteria</taxon>
        <taxon>Oceanospirillales</taxon>
        <taxon>Halomonadaceae</taxon>
        <taxon>Kushneria</taxon>
    </lineage>
</organism>
<evidence type="ECO:0000256" key="1">
    <source>
        <dbReference type="SAM" id="MobiDB-lite"/>
    </source>
</evidence>
<dbReference type="AlphaFoldDB" id="A0A2R8CIX5"/>
<sequence length="131" mass="15413">MGKFDGAAFARAYRAFMNEQEEPETPPESTPEDNEQALEDIRERLRPILYNDEMIDEFAPVFFKLKDSEQVEQIYSLLESKESQIKELSSGDYFKQESSPEDKQEHEDSEESEEDAINYVDQILQQRYNDN</sequence>
<accession>A0A2R8CIX5</accession>
<keyword evidence="3" id="KW-1185">Reference proteome</keyword>
<name>A0A2R8CIX5_9GAMM</name>
<proteinExistence type="predicted"/>
<dbReference type="EMBL" id="ONZI01000001">
    <property type="protein sequence ID" value="SPJ32694.1"/>
    <property type="molecule type" value="Genomic_DNA"/>
</dbReference>
<reference evidence="3" key="1">
    <citation type="submission" date="2018-03" db="EMBL/GenBank/DDBJ databases">
        <authorList>
            <person name="Navarro De La Torre S."/>
        </authorList>
    </citation>
    <scope>NUCLEOTIDE SEQUENCE [LARGE SCALE GENOMIC DNA]</scope>
    <source>
        <strain evidence="3">EAod3</strain>
    </source>
</reference>
<feature type="region of interest" description="Disordered" evidence="1">
    <location>
        <begin position="15"/>
        <end position="38"/>
    </location>
</feature>